<evidence type="ECO:0000313" key="2">
    <source>
        <dbReference type="EMBL" id="DAD71482.1"/>
    </source>
</evidence>
<dbReference type="EMBL" id="BK015882">
    <property type="protein sequence ID" value="DAD71482.1"/>
    <property type="molecule type" value="Genomic_DNA"/>
</dbReference>
<proteinExistence type="predicted"/>
<evidence type="ECO:0000259" key="1">
    <source>
        <dbReference type="Pfam" id="PF20274"/>
    </source>
</evidence>
<reference evidence="2" key="1">
    <citation type="journal article" date="2021" name="Proc. Natl. Acad. Sci. U.S.A.">
        <title>A Catalog of Tens of Thousands of Viruses from Human Metagenomes Reveals Hidden Associations with Chronic Diseases.</title>
        <authorList>
            <person name="Tisza M.J."/>
            <person name="Buck C.B."/>
        </authorList>
    </citation>
    <scope>NUCLEOTIDE SEQUENCE</scope>
    <source>
        <strain evidence="2">Ctsf32</strain>
    </source>
</reference>
<dbReference type="Pfam" id="PF20274">
    <property type="entry name" value="cREC_REC"/>
    <property type="match status" value="1"/>
</dbReference>
<accession>A0A8S5LNF7</accession>
<protein>
    <recommendedName>
        <fullName evidence="1">Cyclic-phosphate processing Receiver domain-containing protein</fullName>
    </recommendedName>
</protein>
<dbReference type="InterPro" id="IPR046909">
    <property type="entry name" value="cREC_REC"/>
</dbReference>
<name>A0A8S5LNF7_9CAUD</name>
<sequence>MYLWVDDLRDPPKDGNDWLWARSVREAETAIMLYERQSSQDAIHIDLDHDAGEYAFDGGDYIEVLKWLERQQLPDTGYTFHLHTMNPVGRDNMRAIINSNGWVESN</sequence>
<feature type="domain" description="Cyclic-phosphate processing Receiver" evidence="1">
    <location>
        <begin position="1"/>
        <end position="98"/>
    </location>
</feature>
<organism evidence="2">
    <name type="scientific">Siphoviridae sp. ctsf32</name>
    <dbReference type="NCBI Taxonomy" id="2827594"/>
    <lineage>
        <taxon>Viruses</taxon>
        <taxon>Duplodnaviria</taxon>
        <taxon>Heunggongvirae</taxon>
        <taxon>Uroviricota</taxon>
        <taxon>Caudoviricetes</taxon>
    </lineage>
</organism>